<feature type="transmembrane region" description="Helical" evidence="1">
    <location>
        <begin position="352"/>
        <end position="378"/>
    </location>
</feature>
<feature type="transmembrane region" description="Helical" evidence="1">
    <location>
        <begin position="390"/>
        <end position="411"/>
    </location>
</feature>
<dbReference type="Pfam" id="PF07698">
    <property type="entry name" value="7TM-7TMR_HD"/>
    <property type="match status" value="1"/>
</dbReference>
<proteinExistence type="predicted"/>
<dbReference type="InterPro" id="IPR006674">
    <property type="entry name" value="HD_domain"/>
</dbReference>
<feature type="transmembrane region" description="Helical" evidence="1">
    <location>
        <begin position="423"/>
        <end position="444"/>
    </location>
</feature>
<dbReference type="SMART" id="SM00471">
    <property type="entry name" value="HDc"/>
    <property type="match status" value="1"/>
</dbReference>
<feature type="transmembrane region" description="Helical" evidence="1">
    <location>
        <begin position="265"/>
        <end position="285"/>
    </location>
</feature>
<dbReference type="RefSeq" id="WP_217316010.1">
    <property type="nucleotide sequence ID" value="NZ_JAHOOU010000056.1"/>
</dbReference>
<dbReference type="InterPro" id="IPR006675">
    <property type="entry name" value="HDIG_dom"/>
</dbReference>
<name>A0AAW4V174_PHOVU</name>
<dbReference type="InterPro" id="IPR011624">
    <property type="entry name" value="Metal-dep_PHydrolase_7TM_extra"/>
</dbReference>
<dbReference type="InterPro" id="IPR011621">
    <property type="entry name" value="Metal-dep_PHydrolase_7TM_intra"/>
</dbReference>
<evidence type="ECO:0000313" key="4">
    <source>
        <dbReference type="Proteomes" id="UP001199363"/>
    </source>
</evidence>
<feature type="transmembrane region" description="Helical" evidence="1">
    <location>
        <begin position="323"/>
        <end position="340"/>
    </location>
</feature>
<evidence type="ECO:0000256" key="1">
    <source>
        <dbReference type="SAM" id="Phobius"/>
    </source>
</evidence>
<dbReference type="Proteomes" id="UP001199363">
    <property type="component" value="Unassembled WGS sequence"/>
</dbReference>
<reference evidence="3" key="1">
    <citation type="submission" date="2021-10" db="EMBL/GenBank/DDBJ databases">
        <title>Collection of gut derived symbiotic bacterial strains cultured from healthy donors.</title>
        <authorList>
            <person name="Lin H."/>
            <person name="Littmann E."/>
            <person name="Kohout C."/>
            <person name="Pamer E.G."/>
        </authorList>
    </citation>
    <scope>NUCLEOTIDE SEQUENCE</scope>
    <source>
        <strain evidence="3">DFI.1.167</strain>
    </source>
</reference>
<comment type="caution">
    <text evidence="3">The sequence shown here is derived from an EMBL/GenBank/DDBJ whole genome shotgun (WGS) entry which is preliminary data.</text>
</comment>
<accession>A0AAW4V174</accession>
<evidence type="ECO:0000313" key="3">
    <source>
        <dbReference type="EMBL" id="MCB7282485.1"/>
    </source>
</evidence>
<dbReference type="PANTHER" id="PTHR36442:SF1">
    <property type="entry name" value="CYCLIC-DI-AMP PHOSPHODIESTERASE PGPH"/>
    <property type="match status" value="1"/>
</dbReference>
<evidence type="ECO:0000259" key="2">
    <source>
        <dbReference type="PROSITE" id="PS51831"/>
    </source>
</evidence>
<keyword evidence="1" id="KW-1133">Transmembrane helix</keyword>
<protein>
    <submittedName>
        <fullName evidence="3">HDIG domain-containing protein</fullName>
    </submittedName>
</protein>
<dbReference type="NCBIfam" id="TIGR00277">
    <property type="entry name" value="HDIG"/>
    <property type="match status" value="1"/>
</dbReference>
<dbReference type="Pfam" id="PF07697">
    <property type="entry name" value="7TMR-HDED"/>
    <property type="match status" value="1"/>
</dbReference>
<keyword evidence="1" id="KW-0812">Transmembrane</keyword>
<feature type="domain" description="HD" evidence="2">
    <location>
        <begin position="477"/>
        <end position="620"/>
    </location>
</feature>
<dbReference type="AlphaFoldDB" id="A0AAW4V174"/>
<dbReference type="PROSITE" id="PS51831">
    <property type="entry name" value="HD"/>
    <property type="match status" value="1"/>
</dbReference>
<dbReference type="EMBL" id="JAJCQG010000055">
    <property type="protein sequence ID" value="MCB7282485.1"/>
    <property type="molecule type" value="Genomic_DNA"/>
</dbReference>
<dbReference type="PANTHER" id="PTHR36442">
    <property type="entry name" value="CYCLIC-DI-AMP PHOSPHODIESTERASE PGPH"/>
    <property type="match status" value="1"/>
</dbReference>
<sequence>MRSFKTNQRFSYKNLIYKSLIFIATVSVIVYFLPNEGKFNYQFDINKPWKYGLLQASFDFPIYKNDIQVQKEQDSILADYQPYFQIDKEAEKNVLSKLREDYNKTLRHSLPGTDYVRYIERTLKALYEDGIIAGNDLKRMEEDSIIAIRLVDKNVATSRFIDQLYTVKEAYEYLLNADTTHYKKKILQQCNLNDYITPNLVYDEEKSEAAQKDLLSNISWANGFVLNGQKIIDRGEIVDEQTYNILESLRKEWEKRSDSVQEKRLTLAGQILYVGIFLFCFMAYLELFRADYYERKGTLTLLFALIVFFPVLSSIMVEQNLSSIYVVPFAMIPIIVRVFLDSRTAFMAHVTIILLCSITLRFPHEFILLQVVAGMVAIYSLRELSQRSQLLRTALVVFISYALLYFAFELIHEDDLTKLNTRMYIYFMINGILLLFAYPLLFLLEKIFGFTSDVTLVELSNINNSLLREMSEVAPGTFQHSLQMANLAAAAANKIGGKSQLVRTGALYHDIGKMVNPAFFTENQSGVNPHKSLSYEQSAQVIISHITDGLKLAEKHNLPKVIKDFISTHHGRGLTKYFYISYKNEHPDEEVDEEKFRYPGPNPFTKEQAVLMMADSVEAASRSLPEYTEESISTLVDKIIDTQVSEGYFKECPITFKDIATVKALFKEKLKTMYHTRISYPELRK</sequence>
<dbReference type="InterPro" id="IPR052722">
    <property type="entry name" value="PgpH_phosphodiesterase"/>
</dbReference>
<feature type="transmembrane region" description="Helical" evidence="1">
    <location>
        <begin position="15"/>
        <end position="33"/>
    </location>
</feature>
<dbReference type="CDD" id="cd00077">
    <property type="entry name" value="HDc"/>
    <property type="match status" value="1"/>
</dbReference>
<gene>
    <name evidence="3" type="ORF">LI282_15765</name>
</gene>
<feature type="transmembrane region" description="Helical" evidence="1">
    <location>
        <begin position="297"/>
        <end position="317"/>
    </location>
</feature>
<dbReference type="InterPro" id="IPR003607">
    <property type="entry name" value="HD/PDEase_dom"/>
</dbReference>
<keyword evidence="1" id="KW-0472">Membrane</keyword>
<organism evidence="3 4">
    <name type="scientific">Phocaeicola vulgatus</name>
    <name type="common">Bacteroides vulgatus</name>
    <dbReference type="NCBI Taxonomy" id="821"/>
    <lineage>
        <taxon>Bacteria</taxon>
        <taxon>Pseudomonadati</taxon>
        <taxon>Bacteroidota</taxon>
        <taxon>Bacteroidia</taxon>
        <taxon>Bacteroidales</taxon>
        <taxon>Bacteroidaceae</taxon>
        <taxon>Phocaeicola</taxon>
    </lineage>
</organism>
<dbReference type="Pfam" id="PF01966">
    <property type="entry name" value="HD"/>
    <property type="match status" value="1"/>
</dbReference>